<sequence length="2359" mass="262872">MVNRRCAKGDMVSEDMCNRGGASCWLGVSPSWLAFVTKGNMDKEFNTTLVQCSWDGDPAGWFDFVRRVRLLYERTARRKRRQIGPSVVAQLKDKAWTITQEIDHHKLTRRDGAVYLLEFLRDRLGRSPVPDVGIRLEELMIKLRRTPGTSMSSWATQVRQTYKRVQIALHRARVEKKGPQAVGAPLGESKEKKPSSSPSSPSSNSRRGPSSPARRASEATQGTQDTQEEPQAEAPPPHEDGFPDIDEEHPSLDPGAEPQTGWRPRRRKTAIEDDEDSDDSVAALADLEVWDRYEEGGLEEVVPGEVLGWLLLRRANLPTSARLSIQAAAGNSLLFADVERAMRSMEDELMGHDEARRSSQPRRRSFWVEDEGEWSLIMAPDEDLQEIMTTNEVHYVGTRLPSEVYYHHEPEPFFGSEEQGFWHQDDDGAFSFWEMAEDGEFYTQDWNGLFWAWSDWEEQTALAASSAESSKVSDEAFSVQDPKSRTFVQARQAVKARNLSRGFYPFNPGIKGKPRFKGKGKGKGRGKASFPRPAATPVLAATGDVFAQPGDASFTGKGQGKGKPSRSFMIDGAYMIQAVDDEVDDSAFGSILRADEYTRTTEAHPRGHAVVDSGATETVGSLPAIEDLMQFRFELHGRPDVFKISDVPPRRFRFGNGALGFSLSHMLIPQELGDVQVDLGIYSLDVQNVPILLGIRTLRSLKTVIDFQKDVAVFAALNPYVGIPLRRSASGHILVNLSSNWMQDSFSLADPSPNFGVAESSPEEEKEDAVGAVFVIEGDSPDFVPANAPSTPMAPASASEPPAVLFHSRGGQDLELQEGFASAGGDVHSSFSVLRALVHRHVQQREDRDGDRPGQGFDGQALQGVVEGIRQGQEDPEASRGTSARARLGENPACGRERHSASWSPMPRRPRGYLPRQPTCCLDFLPEVRHQDELHSENGKDCASPECRAVDSGCQEDRGGDCAEGGVRLQSSAPGQCHWSASCGGERHEAVREDPHAEGKDHGTPEGCRGGQGESVSIHSSQDVGSTTHDVSDIKLARRLRDPDRPCSPRSGGSIGRDVSHSGIQAPPDDHSGGAGIFESDAGFKVKHESVLREIEDLAASLVQREAFSFREYEEFLMRLVVTPGAMSFSQRQVLDPRKGDGYSVFGLFSHGHMSGLTNKTFQLPCTCKYLNLFGRSQLNQEAATWSSFSISVNQPVKVHLDANNCPSSYNYSCSFGDYQGGQLWVELSESDLPHSGAIRWRSKANGQRVAGRFYDTKHQFARFYPKAFHATDRWTGFRVSLTFYTSRLVTQASSVRRKCLQKHGFPLPRPSTQRSEYSNYQVQDVDDCTPDDEIAVFLTQDDQHRLQDSCREVWDEVDQLIGLHGRESVPVQVVEFGRSVEGDLCPLLEQQGGRGFSASLSRGYDLGTRGGCHRSILQLAELQPQIAWFNLPKGPEYSPECSRDQKYRSRFQRQRKVSQNVVAISQAQLKHGEIVWISDKKSRSWSDPYVCSFWQSLADEQRAFEWKCGDLIVRTTSKALYLDCSQTVNPRETPAVLLSRLQRSASSSVMQLRGVSMSDTSPGASFAVTSQKDALAGVTKGELESLLDTVQKLHRRFGHPSNSLLLKNLRARGASQKLLAVAAQYKCDQCLENQIKIASPAASLRREDRLWCSLQIDGFYMRFGNEVFHYLLMVDEASGFCIIEEMLRHPDKEMKHMTTAQVCKVIESRWCQIFGFPEILKLDPEGAFRGLDLGEYCASRGVELGVVPAEYHEAISEVERTIGSIRRKVEAFMRTEQFHPTRAAAQMCAAHNSLARASGYSPIQWAFGRDVSVTGHSRERPGEECAQSAMADPSHVMHDNLMIRTKAEQSFLEYRAKDLTSRALNTKTRPVQSFMPGDLVFYRRVQDRPANEVVDRPRMSIARYYGPARILATETTVDTEDGIRMASAIVWAVCNGRLKKFHQSQVRHASETERLVAEGSSGAHFPWTFSALTELLDKGAYDDETIPRLRGPRGRSRTPARSRSVPPVSRRRLEPQEGPEIPVPAPFPQPVRGTQEENDGEEEMIPVPPDGRASGVCSDIGRSCLRRRVEINSENPKRFMAKSVLKGVEVSYAKLNRQQRLAMDEAMQVEVDNWLKTLAVKAAQQYVPRKELLRMRWVLTFKQASSEADPEKNVDSKKEKIKAKARIVILGYSDPNLLEASTVSPAMTRLSRQLLLNMASVCRWEIQCGDVKSAFLQAKSPQENRGIFATPVGELSKALGLREGQAVQLLKSCYGLVSAPREWYNDVHKTLTSLGAERLVSDSCVWRVRDESGQVVGLISSHVDDFLVAGQASSTVWQTFIHNFKKAYEWSPWESGSFKHCGIHLLQHPDYSITLDHR</sequence>
<evidence type="ECO:0000313" key="3">
    <source>
        <dbReference type="EMBL" id="CAE7230659.1"/>
    </source>
</evidence>
<dbReference type="PROSITE" id="PS50994">
    <property type="entry name" value="INTEGRASE"/>
    <property type="match status" value="1"/>
</dbReference>
<comment type="caution">
    <text evidence="3">The sequence shown here is derived from an EMBL/GenBank/DDBJ whole genome shotgun (WGS) entry which is preliminary data.</text>
</comment>
<dbReference type="Proteomes" id="UP000601435">
    <property type="component" value="Unassembled WGS sequence"/>
</dbReference>
<dbReference type="InterPro" id="IPR013103">
    <property type="entry name" value="RVT_2"/>
</dbReference>
<feature type="compositionally biased region" description="Basic residues" evidence="1">
    <location>
        <begin position="514"/>
        <end position="526"/>
    </location>
</feature>
<dbReference type="GO" id="GO:0003676">
    <property type="term" value="F:nucleic acid binding"/>
    <property type="evidence" value="ECO:0007669"/>
    <property type="project" value="InterPro"/>
</dbReference>
<feature type="domain" description="Integrase catalytic" evidence="2">
    <location>
        <begin position="1637"/>
        <end position="1811"/>
    </location>
</feature>
<feature type="compositionally biased region" description="Basic residues" evidence="1">
    <location>
        <begin position="1991"/>
        <end position="2001"/>
    </location>
</feature>
<dbReference type="OrthoDB" id="424186at2759"/>
<evidence type="ECO:0000259" key="2">
    <source>
        <dbReference type="PROSITE" id="PS50994"/>
    </source>
</evidence>
<proteinExistence type="predicted"/>
<gene>
    <name evidence="3" type="primary">RE1</name>
    <name evidence="3" type="ORF">SNEC2469_LOCUS3543</name>
</gene>
<feature type="region of interest" description="Disordered" evidence="1">
    <location>
        <begin position="171"/>
        <end position="280"/>
    </location>
</feature>
<dbReference type="InterPro" id="IPR001584">
    <property type="entry name" value="Integrase_cat-core"/>
</dbReference>
<evidence type="ECO:0000256" key="1">
    <source>
        <dbReference type="SAM" id="MobiDB-lite"/>
    </source>
</evidence>
<dbReference type="InterPro" id="IPR036397">
    <property type="entry name" value="RNaseH_sf"/>
</dbReference>
<reference evidence="3" key="1">
    <citation type="submission" date="2021-02" db="EMBL/GenBank/DDBJ databases">
        <authorList>
            <person name="Dougan E. K."/>
            <person name="Rhodes N."/>
            <person name="Thang M."/>
            <person name="Chan C."/>
        </authorList>
    </citation>
    <scope>NUCLEOTIDE SEQUENCE</scope>
</reference>
<dbReference type="SUPFAM" id="SSF53098">
    <property type="entry name" value="Ribonuclease H-like"/>
    <property type="match status" value="1"/>
</dbReference>
<dbReference type="Gene3D" id="3.30.420.10">
    <property type="entry name" value="Ribonuclease H-like superfamily/Ribonuclease H"/>
    <property type="match status" value="1"/>
</dbReference>
<feature type="region of interest" description="Disordered" evidence="1">
    <location>
        <begin position="869"/>
        <end position="910"/>
    </location>
</feature>
<organism evidence="3 4">
    <name type="scientific">Symbiodinium necroappetens</name>
    <dbReference type="NCBI Taxonomy" id="1628268"/>
    <lineage>
        <taxon>Eukaryota</taxon>
        <taxon>Sar</taxon>
        <taxon>Alveolata</taxon>
        <taxon>Dinophyceae</taxon>
        <taxon>Suessiales</taxon>
        <taxon>Symbiodiniaceae</taxon>
        <taxon>Symbiodinium</taxon>
    </lineage>
</organism>
<protein>
    <submittedName>
        <fullName evidence="3">RE1 protein</fullName>
    </submittedName>
</protein>
<dbReference type="EMBL" id="CAJNJA010007921">
    <property type="protein sequence ID" value="CAE7230659.1"/>
    <property type="molecule type" value="Genomic_DNA"/>
</dbReference>
<feature type="compositionally biased region" description="Basic and acidic residues" evidence="1">
    <location>
        <begin position="988"/>
        <end position="1004"/>
    </location>
</feature>
<name>A0A812KJG8_9DINO</name>
<feature type="compositionally biased region" description="Low complexity" evidence="1">
    <location>
        <begin position="195"/>
        <end position="214"/>
    </location>
</feature>
<feature type="region of interest" description="Disordered" evidence="1">
    <location>
        <begin position="514"/>
        <end position="533"/>
    </location>
</feature>
<feature type="compositionally biased region" description="Basic and acidic residues" evidence="1">
    <location>
        <begin position="1030"/>
        <end position="1047"/>
    </location>
</feature>
<feature type="compositionally biased region" description="Polar residues" evidence="1">
    <location>
        <begin position="1014"/>
        <end position="1029"/>
    </location>
</feature>
<dbReference type="GO" id="GO:0015074">
    <property type="term" value="P:DNA integration"/>
    <property type="evidence" value="ECO:0007669"/>
    <property type="project" value="InterPro"/>
</dbReference>
<feature type="region of interest" description="Disordered" evidence="1">
    <location>
        <begin position="1984"/>
        <end position="2054"/>
    </location>
</feature>
<accession>A0A812KJG8</accession>
<dbReference type="InterPro" id="IPR012337">
    <property type="entry name" value="RNaseH-like_sf"/>
</dbReference>
<keyword evidence="4" id="KW-1185">Reference proteome</keyword>
<evidence type="ECO:0000313" key="4">
    <source>
        <dbReference type="Proteomes" id="UP000601435"/>
    </source>
</evidence>
<feature type="region of interest" description="Disordered" evidence="1">
    <location>
        <begin position="988"/>
        <end position="1073"/>
    </location>
</feature>
<dbReference type="Pfam" id="PF07727">
    <property type="entry name" value="RVT_2"/>
    <property type="match status" value="1"/>
</dbReference>